<dbReference type="InterPro" id="IPR002661">
    <property type="entry name" value="Ribosome_recyc_fac"/>
</dbReference>
<dbReference type="Proteomes" id="UP001529380">
    <property type="component" value="Unassembled WGS sequence"/>
</dbReference>
<comment type="subcellular location">
    <subcellularLocation>
        <location evidence="1 5">Cytoplasm</location>
    </subcellularLocation>
</comment>
<reference evidence="9 10" key="1">
    <citation type="submission" date="2019-03" db="EMBL/GenBank/DDBJ databases">
        <title>Genomic Encyclopedia of Type Strains, Phase IV (KMG-IV): sequencing the most valuable type-strain genomes for metagenomic binning, comparative biology and taxonomic classification.</title>
        <authorList>
            <person name="Goeker M."/>
        </authorList>
    </citation>
    <scope>NUCLEOTIDE SEQUENCE [LARGE SCALE GENOMIC DNA]</scope>
    <source>
        <strain evidence="9 10">DSM 100451</strain>
    </source>
</reference>
<dbReference type="Pfam" id="PF01765">
    <property type="entry name" value="RRF"/>
    <property type="match status" value="1"/>
</dbReference>
<name>A0A4R1R077_9FIRM</name>
<comment type="function">
    <text evidence="5">Responsible for the release of ribosomes from messenger RNA at the termination of protein biosynthesis. May increase the efficiency of translation by recycling ribosomes from one round of translation to another.</text>
</comment>
<evidence type="ECO:0000313" key="10">
    <source>
        <dbReference type="Proteomes" id="UP000295184"/>
    </source>
</evidence>
<proteinExistence type="inferred from homology"/>
<dbReference type="STRING" id="1650663.GCA_001486665_00396"/>
<reference evidence="8 11" key="2">
    <citation type="submission" date="2023-06" db="EMBL/GenBank/DDBJ databases">
        <title>Identification and characterization of horizontal gene transfer across gut microbiota members of farm animals based on homology search.</title>
        <authorList>
            <person name="Schwarzerova J."/>
            <person name="Nykrynova M."/>
            <person name="Jureckova K."/>
            <person name="Cejkova D."/>
            <person name="Rychlik I."/>
        </authorList>
    </citation>
    <scope>NUCLEOTIDE SEQUENCE [LARGE SCALE GENOMIC DNA]</scope>
    <source>
        <strain evidence="8 11">ET340</strain>
    </source>
</reference>
<organism evidence="9 10">
    <name type="scientific">Allofournierella massiliensis</name>
    <dbReference type="NCBI Taxonomy" id="1650663"/>
    <lineage>
        <taxon>Bacteria</taxon>
        <taxon>Bacillati</taxon>
        <taxon>Bacillota</taxon>
        <taxon>Clostridia</taxon>
        <taxon>Eubacteriales</taxon>
        <taxon>Oscillospiraceae</taxon>
        <taxon>Allofournierella</taxon>
    </lineage>
</organism>
<evidence type="ECO:0000256" key="6">
    <source>
        <dbReference type="SAM" id="Coils"/>
    </source>
</evidence>
<accession>A0A4R1R077</accession>
<protein>
    <recommendedName>
        <fullName evidence="5">Ribosome-recycling factor</fullName>
        <shortName evidence="5">RRF</shortName>
    </recommendedName>
    <alternativeName>
        <fullName evidence="5">Ribosome-releasing factor</fullName>
    </alternativeName>
</protein>
<evidence type="ECO:0000313" key="9">
    <source>
        <dbReference type="EMBL" id="TCL58684.1"/>
    </source>
</evidence>
<dbReference type="EMBL" id="SLUM01000007">
    <property type="protein sequence ID" value="TCL58684.1"/>
    <property type="molecule type" value="Genomic_DNA"/>
</dbReference>
<feature type="domain" description="Ribosome recycling factor" evidence="7">
    <location>
        <begin position="21"/>
        <end position="182"/>
    </location>
</feature>
<keyword evidence="6" id="KW-0175">Coiled coil</keyword>
<evidence type="ECO:0000259" key="7">
    <source>
        <dbReference type="Pfam" id="PF01765"/>
    </source>
</evidence>
<sequence>MSTYTKPYEDKMNGAIHHLGKELAAIRAGRANPAILDRVAVDYYGTPTPINQVAAVAVAEARILTITPWDTSLIHPIEHALLVSDIGINPTNDGRVIRLVFPAPTEERRRQLTKDVQKLGEETKVAVRNVRREAMDKFKTLKKNSEITEDDQKNLEEEMQKITDKFVKQIDKDCEAKNKEIMEI</sequence>
<dbReference type="HAMAP" id="MF_00040">
    <property type="entry name" value="RRF"/>
    <property type="match status" value="1"/>
</dbReference>
<dbReference type="InterPro" id="IPR036191">
    <property type="entry name" value="RRF_sf"/>
</dbReference>
<dbReference type="PANTHER" id="PTHR20982">
    <property type="entry name" value="RIBOSOME RECYCLING FACTOR"/>
    <property type="match status" value="1"/>
</dbReference>
<dbReference type="GO" id="GO:0005737">
    <property type="term" value="C:cytoplasm"/>
    <property type="evidence" value="ECO:0007669"/>
    <property type="project" value="UniProtKB-SubCell"/>
</dbReference>
<evidence type="ECO:0000256" key="3">
    <source>
        <dbReference type="ARBA" id="ARBA00022490"/>
    </source>
</evidence>
<dbReference type="OrthoDB" id="9804006at2"/>
<dbReference type="Gene3D" id="1.10.132.20">
    <property type="entry name" value="Ribosome-recycling factor"/>
    <property type="match status" value="1"/>
</dbReference>
<keyword evidence="11" id="KW-1185">Reference proteome</keyword>
<dbReference type="SUPFAM" id="SSF55194">
    <property type="entry name" value="Ribosome recycling factor, RRF"/>
    <property type="match status" value="1"/>
</dbReference>
<evidence type="ECO:0000256" key="4">
    <source>
        <dbReference type="ARBA" id="ARBA00022917"/>
    </source>
</evidence>
<dbReference type="RefSeq" id="WP_058962921.1">
    <property type="nucleotide sequence ID" value="NZ_CABKVM010000012.1"/>
</dbReference>
<keyword evidence="4 5" id="KW-0648">Protein biosynthesis</keyword>
<gene>
    <name evidence="5 8" type="primary">frr</name>
    <name evidence="9" type="ORF">EDD77_10739</name>
    <name evidence="8" type="ORF">QUW08_15120</name>
</gene>
<comment type="similarity">
    <text evidence="2 5">Belongs to the RRF family.</text>
</comment>
<dbReference type="CDD" id="cd00520">
    <property type="entry name" value="RRF"/>
    <property type="match status" value="1"/>
</dbReference>
<dbReference type="AlphaFoldDB" id="A0A4R1R077"/>
<feature type="coiled-coil region" evidence="6">
    <location>
        <begin position="138"/>
        <end position="172"/>
    </location>
</feature>
<dbReference type="Gene3D" id="3.30.1360.40">
    <property type="match status" value="1"/>
</dbReference>
<dbReference type="GO" id="GO:0006415">
    <property type="term" value="P:translational termination"/>
    <property type="evidence" value="ECO:0007669"/>
    <property type="project" value="UniProtKB-UniRule"/>
</dbReference>
<evidence type="ECO:0000256" key="1">
    <source>
        <dbReference type="ARBA" id="ARBA00004496"/>
    </source>
</evidence>
<dbReference type="InterPro" id="IPR023584">
    <property type="entry name" value="Ribosome_recyc_fac_dom"/>
</dbReference>
<dbReference type="FunFam" id="1.10.132.20:FF:000001">
    <property type="entry name" value="Ribosome-recycling factor"/>
    <property type="match status" value="1"/>
</dbReference>
<dbReference type="FunFam" id="3.30.1360.40:FF:000001">
    <property type="entry name" value="Ribosome-recycling factor"/>
    <property type="match status" value="1"/>
</dbReference>
<dbReference type="EMBL" id="JAUDCL010000051">
    <property type="protein sequence ID" value="MDM8202613.1"/>
    <property type="molecule type" value="Genomic_DNA"/>
</dbReference>
<evidence type="ECO:0000256" key="2">
    <source>
        <dbReference type="ARBA" id="ARBA00005912"/>
    </source>
</evidence>
<evidence type="ECO:0000313" key="8">
    <source>
        <dbReference type="EMBL" id="MDM8202613.1"/>
    </source>
</evidence>
<dbReference type="Proteomes" id="UP000295184">
    <property type="component" value="Unassembled WGS sequence"/>
</dbReference>
<comment type="caution">
    <text evidence="9">The sequence shown here is derived from an EMBL/GenBank/DDBJ whole genome shotgun (WGS) entry which is preliminary data.</text>
</comment>
<keyword evidence="3 5" id="KW-0963">Cytoplasm</keyword>
<evidence type="ECO:0000313" key="11">
    <source>
        <dbReference type="Proteomes" id="UP001529380"/>
    </source>
</evidence>
<evidence type="ECO:0000256" key="5">
    <source>
        <dbReference type="HAMAP-Rule" id="MF_00040"/>
    </source>
</evidence>
<reference evidence="8" key="3">
    <citation type="submission" date="2023-06" db="EMBL/GenBank/DDBJ databases">
        <authorList>
            <person name="Zeman M."/>
            <person name="Kubasova T."/>
            <person name="Jahodarova E."/>
            <person name="Nykrynova M."/>
            <person name="Rychlik I."/>
        </authorList>
    </citation>
    <scope>NUCLEOTIDE SEQUENCE</scope>
    <source>
        <strain evidence="8">ET340</strain>
    </source>
</reference>
<dbReference type="GO" id="GO:0043023">
    <property type="term" value="F:ribosomal large subunit binding"/>
    <property type="evidence" value="ECO:0007669"/>
    <property type="project" value="TreeGrafter"/>
</dbReference>
<dbReference type="NCBIfam" id="TIGR00496">
    <property type="entry name" value="frr"/>
    <property type="match status" value="1"/>
</dbReference>
<dbReference type="PANTHER" id="PTHR20982:SF3">
    <property type="entry name" value="MITOCHONDRIAL RIBOSOME RECYCLING FACTOR PSEUDO 1"/>
    <property type="match status" value="1"/>
</dbReference>